<organism evidence="2 3">
    <name type="scientific">Trichoderma arundinaceum</name>
    <dbReference type="NCBI Taxonomy" id="490622"/>
    <lineage>
        <taxon>Eukaryota</taxon>
        <taxon>Fungi</taxon>
        <taxon>Dikarya</taxon>
        <taxon>Ascomycota</taxon>
        <taxon>Pezizomycotina</taxon>
        <taxon>Sordariomycetes</taxon>
        <taxon>Hypocreomycetidae</taxon>
        <taxon>Hypocreales</taxon>
        <taxon>Hypocreaceae</taxon>
        <taxon>Trichoderma</taxon>
    </lineage>
</organism>
<comment type="caution">
    <text evidence="2">The sequence shown here is derived from an EMBL/GenBank/DDBJ whole genome shotgun (WGS) entry which is preliminary data.</text>
</comment>
<accession>A0A395NUD0</accession>
<dbReference type="PANTHER" id="PTHR42037">
    <property type="match status" value="1"/>
</dbReference>
<dbReference type="Pfam" id="PF14441">
    <property type="entry name" value="OTT_1508_deam"/>
    <property type="match status" value="1"/>
</dbReference>
<dbReference type="Proteomes" id="UP000266272">
    <property type="component" value="Unassembled WGS sequence"/>
</dbReference>
<dbReference type="PANTHER" id="PTHR42037:SF1">
    <property type="match status" value="1"/>
</dbReference>
<evidence type="ECO:0000256" key="1">
    <source>
        <dbReference type="SAM" id="MobiDB-lite"/>
    </source>
</evidence>
<proteinExistence type="predicted"/>
<gene>
    <name evidence="2" type="ORF">TARUN_2557</name>
</gene>
<dbReference type="OrthoDB" id="3251507at2759"/>
<evidence type="ECO:0000313" key="2">
    <source>
        <dbReference type="EMBL" id="RFU79689.1"/>
    </source>
</evidence>
<dbReference type="STRING" id="490622.A0A395NUD0"/>
<evidence type="ECO:0000313" key="3">
    <source>
        <dbReference type="Proteomes" id="UP000266272"/>
    </source>
</evidence>
<feature type="region of interest" description="Disordered" evidence="1">
    <location>
        <begin position="432"/>
        <end position="454"/>
    </location>
</feature>
<dbReference type="EMBL" id="PXOA01000144">
    <property type="protein sequence ID" value="RFU79689.1"/>
    <property type="molecule type" value="Genomic_DNA"/>
</dbReference>
<protein>
    <submittedName>
        <fullName evidence="2">Uncharacterized protein</fullName>
    </submittedName>
</protein>
<name>A0A395NUD0_TRIAR</name>
<reference evidence="2 3" key="1">
    <citation type="journal article" date="2018" name="PLoS Pathog.">
        <title>Evolution of structural diversity of trichothecenes, a family of toxins produced by plant pathogenic and entomopathogenic fungi.</title>
        <authorList>
            <person name="Proctor R.H."/>
            <person name="McCormick S.P."/>
            <person name="Kim H.S."/>
            <person name="Cardoza R.E."/>
            <person name="Stanley A.M."/>
            <person name="Lindo L."/>
            <person name="Kelly A."/>
            <person name="Brown D.W."/>
            <person name="Lee T."/>
            <person name="Vaughan M.M."/>
            <person name="Alexander N.J."/>
            <person name="Busman M."/>
            <person name="Gutierrez S."/>
        </authorList>
    </citation>
    <scope>NUCLEOTIDE SEQUENCE [LARGE SCALE GENOMIC DNA]</scope>
    <source>
        <strain evidence="2 3">IBT 40837</strain>
    </source>
</reference>
<sequence length="471" mass="54171">MNDSVDNAEQTFKRFVNRLAQVCDNVRGKNGNTVSSIAVLEEPEGIHYIVGSNNRRGAKLQEVEDFIKQLLEIVAKSRTAGGVSPVRSEALWHILKFDENRVEFYLASTMKHLGGCISDYDRRHTELPLASEASKFRNQLFQLKELIKFAEDDKLEESQYFAECERLFVFIHLLQRLNFGDSISEQAEDGQINRESWKELRHFVGRLHSYYLSVDTLIRASRRWDRLCHDFNVTAIPSAVVMPHPLSNKRPTAYDILGRMTSSDEMMAKYRSQAAELQQNGLDEKILMECNNSSQTHMVHAEVLVLDYVLNYLRESDDAKFWSNWRYIGSSKPTCRLCNYYFTAHSSGVQVRESHNNLYPHWRAPDVFDNNTMNMMESLLNAVIKKTRTDAIRSLESQTSQGRVHDSNSFSASLRTETASISELVSGIADLGIPDTIPEDKEEDGRTTFRETRDQEEEDVIVFRGRKYLSH</sequence>
<dbReference type="AlphaFoldDB" id="A0A395NUD0"/>
<keyword evidence="3" id="KW-1185">Reference proteome</keyword>
<dbReference type="InterPro" id="IPR027796">
    <property type="entry name" value="OTT_1508_deam-like"/>
</dbReference>
<feature type="compositionally biased region" description="Basic and acidic residues" evidence="1">
    <location>
        <begin position="443"/>
        <end position="453"/>
    </location>
</feature>